<reference evidence="4" key="1">
    <citation type="submission" date="2021-10" db="EMBL/GenBank/DDBJ databases">
        <authorList>
            <person name="Piombo E."/>
        </authorList>
    </citation>
    <scope>NUCLEOTIDE SEQUENCE</scope>
</reference>
<evidence type="ECO:0000256" key="2">
    <source>
        <dbReference type="ARBA" id="ARBA00022553"/>
    </source>
</evidence>
<gene>
    <name evidence="4" type="ORF">CRHIZ90672A_00003353</name>
</gene>
<sequence length="167" mass="18199">MQLQDGIFQKLGADQWNSVLRSKVNTTKNLHQYLLSDLDSIICLSSVAGIIGSRGQGNHNSGNTFQNAFMHYRRSIGLPGTSINLSLVTDIGVATEKNEAFQLLSSGGLVVRAAMAQQTPSQSIIGISRQSYFKRADITEPYWLAEARFLPLKADSEHGQDSQGNGD</sequence>
<evidence type="ECO:0000259" key="3">
    <source>
        <dbReference type="Pfam" id="PF08659"/>
    </source>
</evidence>
<dbReference type="GO" id="GO:0004312">
    <property type="term" value="F:fatty acid synthase activity"/>
    <property type="evidence" value="ECO:0007669"/>
    <property type="project" value="TreeGrafter"/>
</dbReference>
<dbReference type="EMBL" id="CABFNQ020000740">
    <property type="protein sequence ID" value="CAH0030175.1"/>
    <property type="molecule type" value="Genomic_DNA"/>
</dbReference>
<evidence type="ECO:0000313" key="4">
    <source>
        <dbReference type="EMBL" id="CAH0030175.1"/>
    </source>
</evidence>
<dbReference type="PANTHER" id="PTHR43775">
    <property type="entry name" value="FATTY ACID SYNTHASE"/>
    <property type="match status" value="1"/>
</dbReference>
<dbReference type="Pfam" id="PF08659">
    <property type="entry name" value="KR"/>
    <property type="match status" value="1"/>
</dbReference>
<dbReference type="PANTHER" id="PTHR43775:SF37">
    <property type="entry name" value="SI:DKEY-61P9.11"/>
    <property type="match status" value="1"/>
</dbReference>
<dbReference type="OrthoDB" id="5153882at2759"/>
<dbReference type="GO" id="GO:0006633">
    <property type="term" value="P:fatty acid biosynthetic process"/>
    <property type="evidence" value="ECO:0007669"/>
    <property type="project" value="TreeGrafter"/>
</dbReference>
<dbReference type="InterPro" id="IPR036291">
    <property type="entry name" value="NAD(P)-bd_dom_sf"/>
</dbReference>
<evidence type="ECO:0000256" key="1">
    <source>
        <dbReference type="ARBA" id="ARBA00022450"/>
    </source>
</evidence>
<dbReference type="Gene3D" id="3.40.50.720">
    <property type="entry name" value="NAD(P)-binding Rossmann-like Domain"/>
    <property type="match status" value="1"/>
</dbReference>
<dbReference type="GO" id="GO:0044550">
    <property type="term" value="P:secondary metabolite biosynthetic process"/>
    <property type="evidence" value="ECO:0007669"/>
    <property type="project" value="TreeGrafter"/>
</dbReference>
<dbReference type="Proteomes" id="UP000696573">
    <property type="component" value="Unassembled WGS sequence"/>
</dbReference>
<feature type="domain" description="Ketoreductase (KR)" evidence="3">
    <location>
        <begin position="1"/>
        <end position="89"/>
    </location>
</feature>
<comment type="caution">
    <text evidence="4">The sequence shown here is derived from an EMBL/GenBank/DDBJ whole genome shotgun (WGS) entry which is preliminary data.</text>
</comment>
<dbReference type="InterPro" id="IPR050091">
    <property type="entry name" value="PKS_NRPS_Biosynth_Enz"/>
</dbReference>
<keyword evidence="2" id="KW-0597">Phosphoprotein</keyword>
<proteinExistence type="predicted"/>
<dbReference type="AlphaFoldDB" id="A0A9N9VTZ7"/>
<name>A0A9N9VTZ7_9HYPO</name>
<dbReference type="InterPro" id="IPR013968">
    <property type="entry name" value="PKS_KR"/>
</dbReference>
<organism evidence="4 5">
    <name type="scientific">Clonostachys rhizophaga</name>
    <dbReference type="NCBI Taxonomy" id="160324"/>
    <lineage>
        <taxon>Eukaryota</taxon>
        <taxon>Fungi</taxon>
        <taxon>Dikarya</taxon>
        <taxon>Ascomycota</taxon>
        <taxon>Pezizomycotina</taxon>
        <taxon>Sordariomycetes</taxon>
        <taxon>Hypocreomycetidae</taxon>
        <taxon>Hypocreales</taxon>
        <taxon>Bionectriaceae</taxon>
        <taxon>Clonostachys</taxon>
    </lineage>
</organism>
<accession>A0A9N9VTZ7</accession>
<dbReference type="SUPFAM" id="SSF51735">
    <property type="entry name" value="NAD(P)-binding Rossmann-fold domains"/>
    <property type="match status" value="1"/>
</dbReference>
<keyword evidence="1" id="KW-0596">Phosphopantetheine</keyword>
<protein>
    <recommendedName>
        <fullName evidence="3">Ketoreductase (KR) domain-containing protein</fullName>
    </recommendedName>
</protein>
<keyword evidence="5" id="KW-1185">Reference proteome</keyword>
<evidence type="ECO:0000313" key="5">
    <source>
        <dbReference type="Proteomes" id="UP000696573"/>
    </source>
</evidence>